<dbReference type="EMBL" id="MFEO01000035">
    <property type="protein sequence ID" value="OGE88243.1"/>
    <property type="molecule type" value="Genomic_DNA"/>
</dbReference>
<feature type="transmembrane region" description="Helical" evidence="1">
    <location>
        <begin position="65"/>
        <end position="83"/>
    </location>
</feature>
<dbReference type="Proteomes" id="UP000178377">
    <property type="component" value="Unassembled WGS sequence"/>
</dbReference>
<comment type="caution">
    <text evidence="2">The sequence shown here is derived from an EMBL/GenBank/DDBJ whole genome shotgun (WGS) entry which is preliminary data.</text>
</comment>
<name>A0A1F5PE93_9BACT</name>
<keyword evidence="1" id="KW-1133">Transmembrane helix</keyword>
<evidence type="ECO:0000313" key="3">
    <source>
        <dbReference type="Proteomes" id="UP000178377"/>
    </source>
</evidence>
<gene>
    <name evidence="2" type="ORF">A2722_01660</name>
</gene>
<evidence type="ECO:0000313" key="2">
    <source>
        <dbReference type="EMBL" id="OGE88243.1"/>
    </source>
</evidence>
<keyword evidence="1" id="KW-0812">Transmembrane</keyword>
<sequence length="137" mass="15736">MNQETKGWEDRQKIGLILLVLGLISYLTLTLTQHDDELGRLSHLVRWWLVLSTILKIAQIFRFRLFALSLLSNFWVVMMWVQLIQTNFHAQRASQFSINPGELVVSCAVAVLIALWPLADLYDMLKSSPRIPGVQTD</sequence>
<feature type="transmembrane region" description="Helical" evidence="1">
    <location>
        <begin position="12"/>
        <end position="29"/>
    </location>
</feature>
<proteinExistence type="predicted"/>
<organism evidence="2 3">
    <name type="scientific">Candidatus Doudnabacteria bacterium RIFCSPHIGHO2_01_FULL_50_11</name>
    <dbReference type="NCBI Taxonomy" id="1817828"/>
    <lineage>
        <taxon>Bacteria</taxon>
        <taxon>Candidatus Doudnaibacteriota</taxon>
    </lineage>
</organism>
<dbReference type="STRING" id="1817828.A2722_01660"/>
<dbReference type="AlphaFoldDB" id="A0A1F5PE93"/>
<feature type="transmembrane region" description="Helical" evidence="1">
    <location>
        <begin position="103"/>
        <end position="122"/>
    </location>
</feature>
<accession>A0A1F5PE93</accession>
<evidence type="ECO:0000256" key="1">
    <source>
        <dbReference type="SAM" id="Phobius"/>
    </source>
</evidence>
<keyword evidence="1" id="KW-0472">Membrane</keyword>
<reference evidence="2 3" key="1">
    <citation type="journal article" date="2016" name="Nat. Commun.">
        <title>Thousands of microbial genomes shed light on interconnected biogeochemical processes in an aquifer system.</title>
        <authorList>
            <person name="Anantharaman K."/>
            <person name="Brown C.T."/>
            <person name="Hug L.A."/>
            <person name="Sharon I."/>
            <person name="Castelle C.J."/>
            <person name="Probst A.J."/>
            <person name="Thomas B.C."/>
            <person name="Singh A."/>
            <person name="Wilkins M.J."/>
            <person name="Karaoz U."/>
            <person name="Brodie E.L."/>
            <person name="Williams K.H."/>
            <person name="Hubbard S.S."/>
            <person name="Banfield J.F."/>
        </authorList>
    </citation>
    <scope>NUCLEOTIDE SEQUENCE [LARGE SCALE GENOMIC DNA]</scope>
</reference>
<protein>
    <submittedName>
        <fullName evidence="2">Uncharacterized protein</fullName>
    </submittedName>
</protein>